<keyword evidence="2" id="KW-0812">Transmembrane</keyword>
<evidence type="ECO:0000256" key="1">
    <source>
        <dbReference type="SAM" id="MobiDB-lite"/>
    </source>
</evidence>
<name>A0A182SHF2_9DIPT</name>
<feature type="compositionally biased region" description="Low complexity" evidence="1">
    <location>
        <begin position="101"/>
        <end position="112"/>
    </location>
</feature>
<accession>A0A182SHF2</accession>
<evidence type="ECO:0000313" key="3">
    <source>
        <dbReference type="EnsemblMetazoa" id="AMAM006856-PA"/>
    </source>
</evidence>
<keyword evidence="2" id="KW-1133">Transmembrane helix</keyword>
<evidence type="ECO:0000313" key="4">
    <source>
        <dbReference type="Proteomes" id="UP000075901"/>
    </source>
</evidence>
<evidence type="ECO:0000256" key="2">
    <source>
        <dbReference type="SAM" id="Phobius"/>
    </source>
</evidence>
<keyword evidence="4" id="KW-1185">Reference proteome</keyword>
<sequence length="132" mass="14813">MFLHVLMDLGTQHATILFRILVTILVLQQCLLRTQLQLTQRTLDVHFVVPVDLFRVPQQCTPSAEVDLRFAHHHPLIITYFAHDPRPPLSPEEQSDPFPCSASSSDVGAVGSKPSVDTLNADDDARRSQFDI</sequence>
<organism evidence="3 4">
    <name type="scientific">Anopheles maculatus</name>
    <dbReference type="NCBI Taxonomy" id="74869"/>
    <lineage>
        <taxon>Eukaryota</taxon>
        <taxon>Metazoa</taxon>
        <taxon>Ecdysozoa</taxon>
        <taxon>Arthropoda</taxon>
        <taxon>Hexapoda</taxon>
        <taxon>Insecta</taxon>
        <taxon>Pterygota</taxon>
        <taxon>Neoptera</taxon>
        <taxon>Endopterygota</taxon>
        <taxon>Diptera</taxon>
        <taxon>Nematocera</taxon>
        <taxon>Culicoidea</taxon>
        <taxon>Culicidae</taxon>
        <taxon>Anophelinae</taxon>
        <taxon>Anopheles</taxon>
        <taxon>Anopheles maculatus group</taxon>
    </lineage>
</organism>
<dbReference type="EnsemblMetazoa" id="AMAM006856-RA">
    <property type="protein sequence ID" value="AMAM006856-PA"/>
    <property type="gene ID" value="AMAM006856"/>
</dbReference>
<proteinExistence type="predicted"/>
<keyword evidence="2" id="KW-0472">Membrane</keyword>
<feature type="transmembrane region" description="Helical" evidence="2">
    <location>
        <begin position="12"/>
        <end position="32"/>
    </location>
</feature>
<reference evidence="3" key="2">
    <citation type="submission" date="2020-05" db="UniProtKB">
        <authorList>
            <consortium name="EnsemblMetazoa"/>
        </authorList>
    </citation>
    <scope>IDENTIFICATION</scope>
    <source>
        <strain evidence="3">maculatus3</strain>
    </source>
</reference>
<protein>
    <submittedName>
        <fullName evidence="3">Uncharacterized protein</fullName>
    </submittedName>
</protein>
<reference evidence="4" key="1">
    <citation type="submission" date="2013-09" db="EMBL/GenBank/DDBJ databases">
        <title>The Genome Sequence of Anopheles maculatus species B.</title>
        <authorList>
            <consortium name="The Broad Institute Genomics Platform"/>
            <person name="Neafsey D.E."/>
            <person name="Besansky N."/>
            <person name="Howell P."/>
            <person name="Walton C."/>
            <person name="Young S.K."/>
            <person name="Zeng Q."/>
            <person name="Gargeya S."/>
            <person name="Fitzgerald M."/>
            <person name="Haas B."/>
            <person name="Abouelleil A."/>
            <person name="Allen A.W."/>
            <person name="Alvarado L."/>
            <person name="Arachchi H.M."/>
            <person name="Berlin A.M."/>
            <person name="Chapman S.B."/>
            <person name="Gainer-Dewar J."/>
            <person name="Goldberg J."/>
            <person name="Griggs A."/>
            <person name="Gujja S."/>
            <person name="Hansen M."/>
            <person name="Howarth C."/>
            <person name="Imamovic A."/>
            <person name="Ireland A."/>
            <person name="Larimer J."/>
            <person name="McCowan C."/>
            <person name="Murphy C."/>
            <person name="Pearson M."/>
            <person name="Poon T.W."/>
            <person name="Priest M."/>
            <person name="Roberts A."/>
            <person name="Saif S."/>
            <person name="Shea T."/>
            <person name="Sisk P."/>
            <person name="Sykes S."/>
            <person name="Wortman J."/>
            <person name="Nusbaum C."/>
            <person name="Birren B."/>
        </authorList>
    </citation>
    <scope>NUCLEOTIDE SEQUENCE [LARGE SCALE GENOMIC DNA]</scope>
    <source>
        <strain evidence="4">maculatus3</strain>
    </source>
</reference>
<feature type="compositionally biased region" description="Basic and acidic residues" evidence="1">
    <location>
        <begin position="123"/>
        <end position="132"/>
    </location>
</feature>
<dbReference type="Proteomes" id="UP000075901">
    <property type="component" value="Unassembled WGS sequence"/>
</dbReference>
<dbReference type="AlphaFoldDB" id="A0A182SHF2"/>
<dbReference type="VEuPathDB" id="VectorBase:AMAM006856"/>
<feature type="region of interest" description="Disordered" evidence="1">
    <location>
        <begin position="85"/>
        <end position="132"/>
    </location>
</feature>